<organism evidence="1 2">
    <name type="scientific">Stenotrophomonas maltophilia</name>
    <name type="common">Pseudomonas maltophilia</name>
    <name type="synonym">Xanthomonas maltophilia</name>
    <dbReference type="NCBI Taxonomy" id="40324"/>
    <lineage>
        <taxon>Bacteria</taxon>
        <taxon>Pseudomonadati</taxon>
        <taxon>Pseudomonadota</taxon>
        <taxon>Gammaproteobacteria</taxon>
        <taxon>Lysobacterales</taxon>
        <taxon>Lysobacteraceae</taxon>
        <taxon>Stenotrophomonas</taxon>
        <taxon>Stenotrophomonas maltophilia group</taxon>
    </lineage>
</organism>
<dbReference type="AlphaFoldDB" id="A0A0F5ZNN6"/>
<dbReference type="EMBL" id="JZRZ01000017">
    <property type="protein sequence ID" value="KKD57356.1"/>
    <property type="molecule type" value="Genomic_DNA"/>
</dbReference>
<evidence type="ECO:0000313" key="2">
    <source>
        <dbReference type="Proteomes" id="UP000243478"/>
    </source>
</evidence>
<proteinExistence type="predicted"/>
<sequence>MKLNGQFGLFQRILLGGELARELVDLVLGSREVLSHPFGLIDSLEGLNVRGGRTLAKHQLYLAAIPLTRSIRSWTTRTSSRRSRN</sequence>
<dbReference type="Proteomes" id="UP000243478">
    <property type="component" value="Unassembled WGS sequence"/>
</dbReference>
<protein>
    <submittedName>
        <fullName evidence="1">Uncharacterized protein</fullName>
    </submittedName>
</protein>
<evidence type="ECO:0000313" key="1">
    <source>
        <dbReference type="EMBL" id="KKD57356.1"/>
    </source>
</evidence>
<reference evidence="1 2" key="1">
    <citation type="submission" date="2015-03" db="EMBL/GenBank/DDBJ databases">
        <title>Draft genome of Stenotrophomonas maltophila isolated from urine specimen.</title>
        <authorList>
            <person name="Murugan N."/>
            <person name="Malathi J."/>
            <person name="Umashankar V."/>
            <person name="Madhavan H."/>
        </authorList>
    </citation>
    <scope>NUCLEOTIDE SEQUENCE [LARGE SCALE GENOMIC DNA]</scope>
    <source>
        <strain evidence="1 2">JMNMN1</strain>
    </source>
</reference>
<name>A0A0F5ZNN6_STEMA</name>
<gene>
    <name evidence="1" type="ORF">VM57_09500</name>
</gene>
<accession>A0A0F5ZNN6</accession>
<comment type="caution">
    <text evidence="1">The sequence shown here is derived from an EMBL/GenBank/DDBJ whole genome shotgun (WGS) entry which is preliminary data.</text>
</comment>